<evidence type="ECO:0000256" key="6">
    <source>
        <dbReference type="RuleBase" id="RU004508"/>
    </source>
</evidence>
<dbReference type="RefSeq" id="WP_109942503.1">
    <property type="nucleotide sequence ID" value="NZ_CP176366.1"/>
</dbReference>
<accession>A0A2V2MT52</accession>
<evidence type="ECO:0000256" key="2">
    <source>
        <dbReference type="ARBA" id="ARBA00022576"/>
    </source>
</evidence>
<dbReference type="InterPro" id="IPR015422">
    <property type="entry name" value="PyrdxlP-dep_Trfase_small"/>
</dbReference>
<keyword evidence="8" id="KW-1185">Reference proteome</keyword>
<dbReference type="GO" id="GO:0000271">
    <property type="term" value="P:polysaccharide biosynthetic process"/>
    <property type="evidence" value="ECO:0007669"/>
    <property type="project" value="TreeGrafter"/>
</dbReference>
<keyword evidence="3 7" id="KW-0808">Transferase</keyword>
<evidence type="ECO:0000313" key="7">
    <source>
        <dbReference type="EMBL" id="PWR69500.1"/>
    </source>
</evidence>
<dbReference type="FunFam" id="3.40.640.10:FF:000090">
    <property type="entry name" value="Pyridoxal phosphate-dependent aminotransferase"/>
    <property type="match status" value="1"/>
</dbReference>
<dbReference type="Pfam" id="PF01041">
    <property type="entry name" value="DegT_DnrJ_EryC1"/>
    <property type="match status" value="1"/>
</dbReference>
<dbReference type="PANTHER" id="PTHR30244">
    <property type="entry name" value="TRANSAMINASE"/>
    <property type="match status" value="1"/>
</dbReference>
<dbReference type="InterPro" id="IPR000653">
    <property type="entry name" value="DegT/StrS_aminotransferase"/>
</dbReference>
<dbReference type="PIRSF" id="PIRSF000390">
    <property type="entry name" value="PLP_StrS"/>
    <property type="match status" value="1"/>
</dbReference>
<dbReference type="Proteomes" id="UP000245934">
    <property type="component" value="Unassembled WGS sequence"/>
</dbReference>
<comment type="caution">
    <text evidence="7">The sequence shown here is derived from an EMBL/GenBank/DDBJ whole genome shotgun (WGS) entry which is preliminary data.</text>
</comment>
<evidence type="ECO:0000256" key="4">
    <source>
        <dbReference type="ARBA" id="ARBA00022898"/>
    </source>
</evidence>
<dbReference type="GeneID" id="97608616"/>
<evidence type="ECO:0000256" key="3">
    <source>
        <dbReference type="ARBA" id="ARBA00022679"/>
    </source>
</evidence>
<name>A0A2V2MT52_9EURY</name>
<dbReference type="GO" id="GO:0008483">
    <property type="term" value="F:transaminase activity"/>
    <property type="evidence" value="ECO:0007669"/>
    <property type="project" value="UniProtKB-KW"/>
</dbReference>
<dbReference type="InterPro" id="IPR015424">
    <property type="entry name" value="PyrdxlP-dep_Trfase"/>
</dbReference>
<proteinExistence type="inferred from homology"/>
<sequence>MIPIAHPVFGDQEVDAVSAVIRSGMIASGEEVVSFEKEFAEYCGTSEAIATSNGTTALHAGLLACGIKPGDEVIVPSFTFIATATSVSMCGARPVMVDVCEDSFGISPDAILESITPRTKAIIGVHLFGQPCNISAIQDICAEKNLQFIEDCAQAHGALYKGKKVGSFGSVGCFSFYPTKNMTTGEGGMITTCDSALADHIRRLINHGQSKKYLHTEIGYNYRLTNIGAAIGRVQLKKIDTMNEARNKNAALFSKNINHPKIFLPQILNDCSHVFHQYVIRVGGGKRDELASWLSNEGVGTAIHYPIPVNEQPVYANISNPACPISSKLAKEVLSLPVYPGLSIEELSHICNSLNRWSC</sequence>
<comment type="cofactor">
    <cofactor evidence="1">
        <name>pyridoxal 5'-phosphate</name>
        <dbReference type="ChEBI" id="CHEBI:597326"/>
    </cofactor>
</comment>
<dbReference type="AlphaFoldDB" id="A0A2V2MT52"/>
<keyword evidence="4 6" id="KW-0663">Pyridoxal phosphate</keyword>
<dbReference type="CDD" id="cd00616">
    <property type="entry name" value="AHBA_syn"/>
    <property type="match status" value="1"/>
</dbReference>
<organism evidence="7 8">
    <name type="scientific">Methanospirillum stamsii</name>
    <dbReference type="NCBI Taxonomy" id="1277351"/>
    <lineage>
        <taxon>Archaea</taxon>
        <taxon>Methanobacteriati</taxon>
        <taxon>Methanobacteriota</taxon>
        <taxon>Stenosarchaea group</taxon>
        <taxon>Methanomicrobia</taxon>
        <taxon>Methanomicrobiales</taxon>
        <taxon>Methanospirillaceae</taxon>
        <taxon>Methanospirillum</taxon>
    </lineage>
</organism>
<dbReference type="PANTHER" id="PTHR30244:SF34">
    <property type="entry name" value="DTDP-4-AMINO-4,6-DIDEOXYGALACTOSE TRANSAMINASE"/>
    <property type="match status" value="1"/>
</dbReference>
<reference evidence="7 8" key="1">
    <citation type="submission" date="2018-05" db="EMBL/GenBank/DDBJ databases">
        <title>Draft genome of Methanospirillum stamsii Pt1.</title>
        <authorList>
            <person name="Dueholm M.S."/>
            <person name="Nielsen P.H."/>
            <person name="Bakmann L.F."/>
            <person name="Otzen D.E."/>
        </authorList>
    </citation>
    <scope>NUCLEOTIDE SEQUENCE [LARGE SCALE GENOMIC DNA]</scope>
    <source>
        <strain evidence="7 8">Pt1</strain>
    </source>
</reference>
<evidence type="ECO:0000256" key="1">
    <source>
        <dbReference type="ARBA" id="ARBA00001933"/>
    </source>
</evidence>
<dbReference type="Gene3D" id="3.40.640.10">
    <property type="entry name" value="Type I PLP-dependent aspartate aminotransferase-like (Major domain)"/>
    <property type="match status" value="1"/>
</dbReference>
<dbReference type="EMBL" id="QGMZ01000076">
    <property type="protein sequence ID" value="PWR69500.1"/>
    <property type="molecule type" value="Genomic_DNA"/>
</dbReference>
<evidence type="ECO:0000313" key="8">
    <source>
        <dbReference type="Proteomes" id="UP000245934"/>
    </source>
</evidence>
<keyword evidence="2 7" id="KW-0032">Aminotransferase</keyword>
<protein>
    <submittedName>
        <fullName evidence="7">Aminotransferase DegT</fullName>
    </submittedName>
</protein>
<dbReference type="InterPro" id="IPR015421">
    <property type="entry name" value="PyrdxlP-dep_Trfase_major"/>
</dbReference>
<dbReference type="SUPFAM" id="SSF53383">
    <property type="entry name" value="PLP-dependent transferases"/>
    <property type="match status" value="1"/>
</dbReference>
<dbReference type="Gene3D" id="3.90.1150.10">
    <property type="entry name" value="Aspartate Aminotransferase, domain 1"/>
    <property type="match status" value="1"/>
</dbReference>
<dbReference type="OrthoDB" id="10355at2157"/>
<comment type="similarity">
    <text evidence="5 6">Belongs to the DegT/DnrJ/EryC1 family.</text>
</comment>
<gene>
    <name evidence="7" type="ORF">DLD82_17935</name>
</gene>
<dbReference type="GO" id="GO:0030170">
    <property type="term" value="F:pyridoxal phosphate binding"/>
    <property type="evidence" value="ECO:0007669"/>
    <property type="project" value="TreeGrafter"/>
</dbReference>
<evidence type="ECO:0000256" key="5">
    <source>
        <dbReference type="ARBA" id="ARBA00037999"/>
    </source>
</evidence>